<keyword evidence="3" id="KW-1185">Reference proteome</keyword>
<evidence type="ECO:0000313" key="2">
    <source>
        <dbReference type="EMBL" id="OSX80365.1"/>
    </source>
</evidence>
<feature type="compositionally biased region" description="Gly residues" evidence="1">
    <location>
        <begin position="176"/>
        <end position="185"/>
    </location>
</feature>
<name>A0A1X6PHT6_PORUM</name>
<feature type="compositionally biased region" description="Low complexity" evidence="1">
    <location>
        <begin position="523"/>
        <end position="532"/>
    </location>
</feature>
<organism evidence="2 3">
    <name type="scientific">Porphyra umbilicalis</name>
    <name type="common">Purple laver</name>
    <name type="synonym">Red alga</name>
    <dbReference type="NCBI Taxonomy" id="2786"/>
    <lineage>
        <taxon>Eukaryota</taxon>
        <taxon>Rhodophyta</taxon>
        <taxon>Bangiophyceae</taxon>
        <taxon>Bangiales</taxon>
        <taxon>Bangiaceae</taxon>
        <taxon>Porphyra</taxon>
    </lineage>
</organism>
<dbReference type="AlphaFoldDB" id="A0A1X6PHT6"/>
<feature type="compositionally biased region" description="Low complexity" evidence="1">
    <location>
        <begin position="114"/>
        <end position="123"/>
    </location>
</feature>
<sequence>MPPRAAAPRGAASGHCADMVYPPCLLRAATARGRSEAAAARRAAGRTPPPEGGVGHASRGAWRFPPPPPPSPFTNRLIRGAAGAAAVATAPPRRPRGGGAAAPDHGGGAGDPCGSGRAAAAGAVDRRAAGRHARRVVAARAPRASERGARPDAVAMVAGRGGTDGAGEGARRHRGGSGGGGGGGAPVPDGRVGFSFPRLREAVLDGKLDGVTAVAGLCAACPLTALTLPGVAPAGLPVLLTRAAGGRPLPRGRHLWPPRRAGRRHRRPVGSRAARHDGPDGGAPPPPPSRARRRGGGGGGGRDAPTVALGRALSALPSRTRLCLVGGKWTPAAAAAFTPPHRVDLELRGPTFGVGAAAALVFAVAHASPGLRRLTVDGWAGEWGTGVYLLASLPLLEELALTMPLWIPASHPSPCGRAVSLTHPTHSTGVMVVTTATAALADRPSALLPHVARLLPLLAGLCRPRCWTRARRLRRHGRRRCCSRRTRRRIVSARRPAHHRRRRPGGRRRTPPPVPPIERRVGQAAQATATRAALAGPCPAAATALAQWREGGGGGREVARGSP</sequence>
<reference evidence="2 3" key="1">
    <citation type="submission" date="2017-03" db="EMBL/GenBank/DDBJ databases">
        <title>WGS assembly of Porphyra umbilicalis.</title>
        <authorList>
            <person name="Brawley S.H."/>
            <person name="Blouin N.A."/>
            <person name="Ficko-Blean E."/>
            <person name="Wheeler G.L."/>
            <person name="Lohr M."/>
            <person name="Goodson H.V."/>
            <person name="Jenkins J.W."/>
            <person name="Blaby-Haas C.E."/>
            <person name="Helliwell K.E."/>
            <person name="Chan C."/>
            <person name="Marriage T."/>
            <person name="Bhattacharya D."/>
            <person name="Klein A.S."/>
            <person name="Badis Y."/>
            <person name="Brodie J."/>
            <person name="Cao Y."/>
            <person name="Collen J."/>
            <person name="Dittami S.M."/>
            <person name="Gachon C.M."/>
            <person name="Green B.R."/>
            <person name="Karpowicz S."/>
            <person name="Kim J.W."/>
            <person name="Kudahl U."/>
            <person name="Lin S."/>
            <person name="Michel G."/>
            <person name="Mittag M."/>
            <person name="Olson B.J."/>
            <person name="Pangilinan J."/>
            <person name="Peng Y."/>
            <person name="Qiu H."/>
            <person name="Shu S."/>
            <person name="Singer J.T."/>
            <person name="Smith A.G."/>
            <person name="Sprecher B.N."/>
            <person name="Wagner V."/>
            <person name="Wang W."/>
            <person name="Wang Z.-Y."/>
            <person name="Yan J."/>
            <person name="Yarish C."/>
            <person name="Zoeuner-Riek S."/>
            <person name="Zhuang Y."/>
            <person name="Zou Y."/>
            <person name="Lindquist E.A."/>
            <person name="Grimwood J."/>
            <person name="Barry K."/>
            <person name="Rokhsar D.S."/>
            <person name="Schmutz J."/>
            <person name="Stiller J.W."/>
            <person name="Grossman A.R."/>
            <person name="Prochnik S.E."/>
        </authorList>
    </citation>
    <scope>NUCLEOTIDE SEQUENCE [LARGE SCALE GENOMIC DNA]</scope>
    <source>
        <strain evidence="2">4086291</strain>
    </source>
</reference>
<gene>
    <name evidence="2" type="ORF">BU14_0053s0029</name>
</gene>
<evidence type="ECO:0000256" key="1">
    <source>
        <dbReference type="SAM" id="MobiDB-lite"/>
    </source>
</evidence>
<dbReference type="Proteomes" id="UP000218209">
    <property type="component" value="Unassembled WGS sequence"/>
</dbReference>
<dbReference type="EMBL" id="KV918776">
    <property type="protein sequence ID" value="OSX80365.1"/>
    <property type="molecule type" value="Genomic_DNA"/>
</dbReference>
<feature type="compositionally biased region" description="Gly residues" evidence="1">
    <location>
        <begin position="97"/>
        <end position="113"/>
    </location>
</feature>
<proteinExistence type="predicted"/>
<feature type="region of interest" description="Disordered" evidence="1">
    <location>
        <begin position="244"/>
        <end position="306"/>
    </location>
</feature>
<evidence type="ECO:0000313" key="3">
    <source>
        <dbReference type="Proteomes" id="UP000218209"/>
    </source>
</evidence>
<feature type="compositionally biased region" description="Gly residues" evidence="1">
    <location>
        <begin position="159"/>
        <end position="168"/>
    </location>
</feature>
<feature type="compositionally biased region" description="Low complexity" evidence="1">
    <location>
        <begin position="79"/>
        <end position="91"/>
    </location>
</feature>
<feature type="region of interest" description="Disordered" evidence="1">
    <location>
        <begin position="491"/>
        <end position="532"/>
    </location>
</feature>
<feature type="region of interest" description="Disordered" evidence="1">
    <location>
        <begin position="31"/>
        <end position="189"/>
    </location>
</feature>
<protein>
    <submittedName>
        <fullName evidence="2">Uncharacterized protein</fullName>
    </submittedName>
</protein>
<accession>A0A1X6PHT6</accession>
<feature type="compositionally biased region" description="Basic residues" evidence="1">
    <location>
        <begin position="491"/>
        <end position="510"/>
    </location>
</feature>
<feature type="compositionally biased region" description="Low complexity" evidence="1">
    <location>
        <begin position="31"/>
        <end position="46"/>
    </location>
</feature>
<feature type="compositionally biased region" description="Basic residues" evidence="1">
    <location>
        <begin position="250"/>
        <end position="269"/>
    </location>
</feature>